<evidence type="ECO:0000313" key="3">
    <source>
        <dbReference type="EMBL" id="KAJ8304717.1"/>
    </source>
</evidence>
<gene>
    <name evidence="3" type="ORF">KUTeg_018300</name>
</gene>
<proteinExistence type="predicted"/>
<organism evidence="3 4">
    <name type="scientific">Tegillarca granosa</name>
    <name type="common">Malaysian cockle</name>
    <name type="synonym">Anadara granosa</name>
    <dbReference type="NCBI Taxonomy" id="220873"/>
    <lineage>
        <taxon>Eukaryota</taxon>
        <taxon>Metazoa</taxon>
        <taxon>Spiralia</taxon>
        <taxon>Lophotrochozoa</taxon>
        <taxon>Mollusca</taxon>
        <taxon>Bivalvia</taxon>
        <taxon>Autobranchia</taxon>
        <taxon>Pteriomorphia</taxon>
        <taxon>Arcoida</taxon>
        <taxon>Arcoidea</taxon>
        <taxon>Arcidae</taxon>
        <taxon>Tegillarca</taxon>
    </lineage>
</organism>
<keyword evidence="1" id="KW-0812">Transmembrane</keyword>
<dbReference type="Gene3D" id="2.30.29.30">
    <property type="entry name" value="Pleckstrin-homology domain (PH domain)/Phosphotyrosine-binding domain (PTB)"/>
    <property type="match status" value="1"/>
</dbReference>
<dbReference type="PANTHER" id="PTHR23319">
    <property type="entry name" value="GRAM DOMAIN CONTAINING 1B, ISOFORM E"/>
    <property type="match status" value="1"/>
</dbReference>
<dbReference type="InterPro" id="IPR051482">
    <property type="entry name" value="Cholesterol_transport"/>
</dbReference>
<feature type="domain" description="GRAM" evidence="2">
    <location>
        <begin position="1"/>
        <end position="60"/>
    </location>
</feature>
<dbReference type="Proteomes" id="UP001217089">
    <property type="component" value="Unassembled WGS sequence"/>
</dbReference>
<keyword evidence="4" id="KW-1185">Reference proteome</keyword>
<sequence length="253" mass="28834">MYFIRVNLNTDFSCAFLGDILLQGSLYVSENWFCFHSKLPGRGRLLEIPMEKVISITREKTALIIPNAIGFQTAEEKYVFGSFISRDSTYKFLVSQWKKSQKLSSDVSLRNNSSISSNNEIDSSESDVGMCLDFETVNVQDTNKQHKPTNQKLTYPQVDPVIKVATTTVHTTVQTKRYSIPFFSQCFDFKKMLEAFITLSVKFQKIPRTNLLLAVCTIMVLFLLLSAFALTYKILLLQARLEAKEIWSSSVKS</sequence>
<evidence type="ECO:0000259" key="2">
    <source>
        <dbReference type="SMART" id="SM00568"/>
    </source>
</evidence>
<name>A0ABQ9EHH4_TEGGR</name>
<dbReference type="InterPro" id="IPR011993">
    <property type="entry name" value="PH-like_dom_sf"/>
</dbReference>
<feature type="transmembrane region" description="Helical" evidence="1">
    <location>
        <begin position="211"/>
        <end position="232"/>
    </location>
</feature>
<accession>A0ABQ9EHH4</accession>
<evidence type="ECO:0000313" key="4">
    <source>
        <dbReference type="Proteomes" id="UP001217089"/>
    </source>
</evidence>
<protein>
    <recommendedName>
        <fullName evidence="2">GRAM domain-containing protein</fullName>
    </recommendedName>
</protein>
<dbReference type="SMART" id="SM00568">
    <property type="entry name" value="GRAM"/>
    <property type="match status" value="1"/>
</dbReference>
<dbReference type="Pfam" id="PF02893">
    <property type="entry name" value="GRAM"/>
    <property type="match status" value="1"/>
</dbReference>
<reference evidence="3 4" key="1">
    <citation type="submission" date="2022-12" db="EMBL/GenBank/DDBJ databases">
        <title>Chromosome-level genome of Tegillarca granosa.</title>
        <authorList>
            <person name="Kim J."/>
        </authorList>
    </citation>
    <scope>NUCLEOTIDE SEQUENCE [LARGE SCALE GENOMIC DNA]</scope>
    <source>
        <strain evidence="3">Teg-2019</strain>
        <tissue evidence="3">Adductor muscle</tissue>
    </source>
</reference>
<comment type="caution">
    <text evidence="3">The sequence shown here is derived from an EMBL/GenBank/DDBJ whole genome shotgun (WGS) entry which is preliminary data.</text>
</comment>
<dbReference type="CDD" id="cd13220">
    <property type="entry name" value="PH-GRAM_GRAMDC"/>
    <property type="match status" value="1"/>
</dbReference>
<keyword evidence="1" id="KW-0472">Membrane</keyword>
<keyword evidence="1" id="KW-1133">Transmembrane helix</keyword>
<dbReference type="EMBL" id="JARBDR010000903">
    <property type="protein sequence ID" value="KAJ8304717.1"/>
    <property type="molecule type" value="Genomic_DNA"/>
</dbReference>
<dbReference type="InterPro" id="IPR004182">
    <property type="entry name" value="GRAM"/>
</dbReference>
<dbReference type="PANTHER" id="PTHR23319:SF13">
    <property type="entry name" value="GRAM DOMAIN-CONTAINING PROTEIN"/>
    <property type="match status" value="1"/>
</dbReference>
<evidence type="ECO:0000256" key="1">
    <source>
        <dbReference type="SAM" id="Phobius"/>
    </source>
</evidence>